<keyword evidence="1" id="KW-0472">Membrane</keyword>
<sequence length="194" mass="20061">MQKTSRQHGLTLIELVVFMVVISIGLAGILGALNLTTRNSANPMLLKQQLAIAESLLEEIESKPFTWCDPDDANVTMASGAFVGAGGCAATTQLLSLSPTAGESRDSQTVPFDNVADFGGLNMNAGILNPSSGAVISGLGSYTATVTLTPVGDIAPTNVGAADAVLKIDVKVSMTGQADLTLTGYRYRYAPNVP</sequence>
<dbReference type="EMBL" id="JBEWZI010000013">
    <property type="protein sequence ID" value="MET7015100.1"/>
    <property type="molecule type" value="Genomic_DNA"/>
</dbReference>
<name>A0ABV2TMG7_9RHOO</name>
<evidence type="ECO:0000313" key="3">
    <source>
        <dbReference type="Proteomes" id="UP001549691"/>
    </source>
</evidence>
<evidence type="ECO:0000256" key="1">
    <source>
        <dbReference type="SAM" id="Phobius"/>
    </source>
</evidence>
<comment type="caution">
    <text evidence="2">The sequence shown here is derived from an EMBL/GenBank/DDBJ whole genome shotgun (WGS) entry which is preliminary data.</text>
</comment>
<keyword evidence="3" id="KW-1185">Reference proteome</keyword>
<keyword evidence="1" id="KW-0812">Transmembrane</keyword>
<dbReference type="Pfam" id="PF07963">
    <property type="entry name" value="N_methyl"/>
    <property type="match status" value="1"/>
</dbReference>
<organism evidence="2 3">
    <name type="scientific">Uliginosibacterium flavum</name>
    <dbReference type="NCBI Taxonomy" id="1396831"/>
    <lineage>
        <taxon>Bacteria</taxon>
        <taxon>Pseudomonadati</taxon>
        <taxon>Pseudomonadota</taxon>
        <taxon>Betaproteobacteria</taxon>
        <taxon>Rhodocyclales</taxon>
        <taxon>Zoogloeaceae</taxon>
        <taxon>Uliginosibacterium</taxon>
    </lineage>
</organism>
<proteinExistence type="predicted"/>
<keyword evidence="1" id="KW-1133">Transmembrane helix</keyword>
<evidence type="ECO:0000313" key="2">
    <source>
        <dbReference type="EMBL" id="MET7015100.1"/>
    </source>
</evidence>
<feature type="transmembrane region" description="Helical" evidence="1">
    <location>
        <begin position="12"/>
        <end position="33"/>
    </location>
</feature>
<reference evidence="2 3" key="1">
    <citation type="submission" date="2024-07" db="EMBL/GenBank/DDBJ databases">
        <title>Uliginosibacterium flavum JJ3220;KACC:17644.</title>
        <authorList>
            <person name="Kim M.K."/>
        </authorList>
    </citation>
    <scope>NUCLEOTIDE SEQUENCE [LARGE SCALE GENOMIC DNA]</scope>
    <source>
        <strain evidence="2 3">KACC:17644</strain>
    </source>
</reference>
<dbReference type="InterPro" id="IPR012902">
    <property type="entry name" value="N_methyl_site"/>
</dbReference>
<dbReference type="PROSITE" id="PS00409">
    <property type="entry name" value="PROKAR_NTER_METHYL"/>
    <property type="match status" value="1"/>
</dbReference>
<accession>A0ABV2TMG7</accession>
<dbReference type="Proteomes" id="UP001549691">
    <property type="component" value="Unassembled WGS sequence"/>
</dbReference>
<gene>
    <name evidence="2" type="ORF">ABXR19_12930</name>
</gene>
<protein>
    <submittedName>
        <fullName evidence="2">Prepilin-type N-terminal cleavage/methylation domain-containing protein</fullName>
    </submittedName>
</protein>